<comment type="caution">
    <text evidence="5">The sequence shown here is derived from an EMBL/GenBank/DDBJ whole genome shotgun (WGS) entry which is preliminary data.</text>
</comment>
<organism evidence="5 6">
    <name type="scientific">Sandaracinobacter neustonicus</name>
    <dbReference type="NCBI Taxonomy" id="1715348"/>
    <lineage>
        <taxon>Bacteria</taxon>
        <taxon>Pseudomonadati</taxon>
        <taxon>Pseudomonadota</taxon>
        <taxon>Alphaproteobacteria</taxon>
        <taxon>Sphingomonadales</taxon>
        <taxon>Sphingosinicellaceae</taxon>
        <taxon>Sandaracinobacter</taxon>
    </lineage>
</organism>
<dbReference type="Proteomes" id="UP000319897">
    <property type="component" value="Unassembled WGS sequence"/>
</dbReference>
<evidence type="ECO:0000256" key="3">
    <source>
        <dbReference type="ARBA" id="ARBA00022970"/>
    </source>
</evidence>
<evidence type="ECO:0000256" key="1">
    <source>
        <dbReference type="ARBA" id="ARBA00010062"/>
    </source>
</evidence>
<accession>A0A501XPU8</accession>
<evidence type="ECO:0000256" key="2">
    <source>
        <dbReference type="ARBA" id="ARBA00022729"/>
    </source>
</evidence>
<keyword evidence="6" id="KW-1185">Reference proteome</keyword>
<dbReference type="InterPro" id="IPR028081">
    <property type="entry name" value="Leu-bd"/>
</dbReference>
<dbReference type="InterPro" id="IPR028082">
    <property type="entry name" value="Peripla_BP_I"/>
</dbReference>
<dbReference type="PANTHER" id="PTHR30483:SF6">
    <property type="entry name" value="PERIPLASMIC BINDING PROTEIN OF ABC TRANSPORTER FOR NATURAL AMINO ACIDS"/>
    <property type="match status" value="1"/>
</dbReference>
<proteinExistence type="inferred from homology"/>
<dbReference type="Pfam" id="PF13458">
    <property type="entry name" value="Peripla_BP_6"/>
    <property type="match status" value="1"/>
</dbReference>
<dbReference type="CDD" id="cd06339">
    <property type="entry name" value="PBP1_YraM_LppC_lipoprotein-like"/>
    <property type="match status" value="1"/>
</dbReference>
<evidence type="ECO:0000313" key="6">
    <source>
        <dbReference type="Proteomes" id="UP000319897"/>
    </source>
</evidence>
<evidence type="ECO:0000313" key="5">
    <source>
        <dbReference type="EMBL" id="TPE62656.1"/>
    </source>
</evidence>
<dbReference type="OrthoDB" id="7210494at2"/>
<dbReference type="Gene3D" id="3.40.50.2300">
    <property type="match status" value="2"/>
</dbReference>
<comment type="similarity">
    <text evidence="1">Belongs to the leucine-binding protein family.</text>
</comment>
<gene>
    <name evidence="5" type="ORF">FJQ54_05575</name>
</gene>
<dbReference type="PANTHER" id="PTHR30483">
    <property type="entry name" value="LEUCINE-SPECIFIC-BINDING PROTEIN"/>
    <property type="match status" value="1"/>
</dbReference>
<dbReference type="AlphaFoldDB" id="A0A501XPU8"/>
<keyword evidence="3" id="KW-0813">Transport</keyword>
<sequence>MRAALGDRSSRLPIGPATIYSPGASRSSGVSADDSMVGGAARMRAIWARANEAASWRRAAGTGMLVSLAMLAACAPRQKAPIAPVAPPPPVEKPAEVKPGEVHRVAILVPLTGPNAPVGISLANAATLALVDTNKQGVRLTSYDTAALGAAGAANRALADGAQLILGPLLAADAAAVKSAAEAKGITMLSFSNDAAIAGGRLYVLGFQPAQSVSRVVDFAASRGTKKFAALVPEGVYGQRTSVAFTRAVAAHDAQVVALTSFARTQAALPVAARKVTDYDARLKQSATTTTTKRPDGTIATATRTTPPVAFEALLVADSGAIAAAFSPHLAKFGAQPGSYLMMGTELWNTEPGLGASPALRGAVFAAVPDQRFQSMSRRYQARFGGTPSRLSSLSYDAMLLAISSAGGQWKLGTAFPQQLLDDPQGFAGVDGIFRFKGNIAERGLEVQQVGQGGFTTVSPAPTAF</sequence>
<dbReference type="GO" id="GO:0006865">
    <property type="term" value="P:amino acid transport"/>
    <property type="evidence" value="ECO:0007669"/>
    <property type="project" value="UniProtKB-KW"/>
</dbReference>
<reference evidence="5 6" key="1">
    <citation type="submission" date="2019-06" db="EMBL/GenBank/DDBJ databases">
        <authorList>
            <person name="Lee I."/>
            <person name="Jang G.I."/>
            <person name="Hwang C.Y."/>
        </authorList>
    </citation>
    <scope>NUCLEOTIDE SEQUENCE [LARGE SCALE GENOMIC DNA]</scope>
    <source>
        <strain evidence="5 6">PAMC 28131</strain>
    </source>
</reference>
<evidence type="ECO:0000259" key="4">
    <source>
        <dbReference type="Pfam" id="PF13458"/>
    </source>
</evidence>
<name>A0A501XPU8_9SPHN</name>
<dbReference type="EMBL" id="VFSU01000017">
    <property type="protein sequence ID" value="TPE62656.1"/>
    <property type="molecule type" value="Genomic_DNA"/>
</dbReference>
<keyword evidence="2" id="KW-0732">Signal</keyword>
<protein>
    <submittedName>
        <fullName evidence="5">Penicillin-binding protein activator</fullName>
    </submittedName>
</protein>
<dbReference type="SUPFAM" id="SSF53822">
    <property type="entry name" value="Periplasmic binding protein-like I"/>
    <property type="match status" value="1"/>
</dbReference>
<keyword evidence="3" id="KW-0029">Amino-acid transport</keyword>
<dbReference type="InterPro" id="IPR051010">
    <property type="entry name" value="BCAA_transport"/>
</dbReference>
<feature type="domain" description="Leucine-binding protein" evidence="4">
    <location>
        <begin position="104"/>
        <end position="403"/>
    </location>
</feature>